<dbReference type="PANTHER" id="PTHR28242">
    <property type="entry name" value="PHOSPHORELAY INTERMEDIATE PROTEIN YPD1"/>
    <property type="match status" value="1"/>
</dbReference>
<feature type="modified residue" description="Phosphohistidine" evidence="1">
    <location>
        <position position="59"/>
    </location>
</feature>
<evidence type="ECO:0000313" key="4">
    <source>
        <dbReference type="Proteomes" id="UP000724874"/>
    </source>
</evidence>
<protein>
    <submittedName>
        <fullName evidence="3">Signal transduction histidine kinase</fullName>
    </submittedName>
</protein>
<feature type="domain" description="HPt" evidence="2">
    <location>
        <begin position="20"/>
        <end position="118"/>
    </location>
</feature>
<evidence type="ECO:0000256" key="1">
    <source>
        <dbReference type="PROSITE-ProRule" id="PRU00110"/>
    </source>
</evidence>
<dbReference type="InterPro" id="IPR008207">
    <property type="entry name" value="Sig_transdc_His_kin_Hpt_dom"/>
</dbReference>
<evidence type="ECO:0000313" key="3">
    <source>
        <dbReference type="EMBL" id="KAF8909000.1"/>
    </source>
</evidence>
<dbReference type="PANTHER" id="PTHR28242:SF52">
    <property type="entry name" value="PHOSPHORELAY INTERMEDIATE PROTEIN YPD1"/>
    <property type="match status" value="1"/>
</dbReference>
<dbReference type="SUPFAM" id="SSF47226">
    <property type="entry name" value="Histidine-containing phosphotransfer domain, HPT domain"/>
    <property type="match status" value="1"/>
</dbReference>
<organism evidence="3 4">
    <name type="scientific">Gymnopilus junonius</name>
    <name type="common">Spectacular rustgill mushroom</name>
    <name type="synonym">Gymnopilus spectabilis subsp. junonius</name>
    <dbReference type="NCBI Taxonomy" id="109634"/>
    <lineage>
        <taxon>Eukaryota</taxon>
        <taxon>Fungi</taxon>
        <taxon>Dikarya</taxon>
        <taxon>Basidiomycota</taxon>
        <taxon>Agaricomycotina</taxon>
        <taxon>Agaricomycetes</taxon>
        <taxon>Agaricomycetidae</taxon>
        <taxon>Agaricales</taxon>
        <taxon>Agaricineae</taxon>
        <taxon>Hymenogastraceae</taxon>
        <taxon>Gymnopilus</taxon>
    </lineage>
</organism>
<dbReference type="AlphaFoldDB" id="A0A9P5TRN0"/>
<dbReference type="EMBL" id="JADNYJ010000010">
    <property type="protein sequence ID" value="KAF8909000.1"/>
    <property type="molecule type" value="Genomic_DNA"/>
</dbReference>
<comment type="caution">
    <text evidence="3">The sequence shown here is derived from an EMBL/GenBank/DDBJ whole genome shotgun (WGS) entry which is preliminary data.</text>
</comment>
<keyword evidence="3" id="KW-0808">Transferase</keyword>
<dbReference type="GO" id="GO:0000160">
    <property type="term" value="P:phosphorelay signal transduction system"/>
    <property type="evidence" value="ECO:0007669"/>
    <property type="project" value="InterPro"/>
</dbReference>
<dbReference type="GO" id="GO:0005634">
    <property type="term" value="C:nucleus"/>
    <property type="evidence" value="ECO:0007669"/>
    <property type="project" value="TreeGrafter"/>
</dbReference>
<dbReference type="OrthoDB" id="1673781at2759"/>
<sequence length="131" mass="15163">QIIDTETFNQILELDEDEDSHDFSQPMVWDYFEQAEKTFITMDDAFAKEDLESLSSLGHFLKGSSAALGLSRVQHTCEQIQHVGNLRDEKSEKNLKPAEALKQMGKLLKRVKIEYKEAQVWMKDFYGESED</sequence>
<dbReference type="Gene3D" id="1.20.120.160">
    <property type="entry name" value="HPT domain"/>
    <property type="match status" value="1"/>
</dbReference>
<dbReference type="CDD" id="cd00088">
    <property type="entry name" value="HPT"/>
    <property type="match status" value="1"/>
</dbReference>
<feature type="non-terminal residue" evidence="3">
    <location>
        <position position="131"/>
    </location>
</feature>
<accession>A0A9P5TRN0</accession>
<keyword evidence="1" id="KW-0597">Phosphoprotein</keyword>
<dbReference type="Pfam" id="PF01627">
    <property type="entry name" value="Hpt"/>
    <property type="match status" value="1"/>
</dbReference>
<dbReference type="InterPro" id="IPR045871">
    <property type="entry name" value="AHP1-5/YPD1"/>
</dbReference>
<dbReference type="SMART" id="SM00073">
    <property type="entry name" value="HPT"/>
    <property type="match status" value="1"/>
</dbReference>
<dbReference type="InterPro" id="IPR036641">
    <property type="entry name" value="HPT_dom_sf"/>
</dbReference>
<dbReference type="GO" id="GO:0005737">
    <property type="term" value="C:cytoplasm"/>
    <property type="evidence" value="ECO:0007669"/>
    <property type="project" value="TreeGrafter"/>
</dbReference>
<evidence type="ECO:0000259" key="2">
    <source>
        <dbReference type="PROSITE" id="PS50894"/>
    </source>
</evidence>
<keyword evidence="4" id="KW-1185">Reference proteome</keyword>
<keyword evidence="3" id="KW-0418">Kinase</keyword>
<dbReference type="GO" id="GO:0009927">
    <property type="term" value="F:histidine phosphotransfer kinase activity"/>
    <property type="evidence" value="ECO:0007669"/>
    <property type="project" value="InterPro"/>
</dbReference>
<dbReference type="GO" id="GO:0043424">
    <property type="term" value="F:protein histidine kinase binding"/>
    <property type="evidence" value="ECO:0007669"/>
    <property type="project" value="InterPro"/>
</dbReference>
<dbReference type="PROSITE" id="PS50894">
    <property type="entry name" value="HPT"/>
    <property type="match status" value="1"/>
</dbReference>
<dbReference type="Proteomes" id="UP000724874">
    <property type="component" value="Unassembled WGS sequence"/>
</dbReference>
<proteinExistence type="predicted"/>
<name>A0A9P5TRN0_GYMJU</name>
<reference evidence="3" key="1">
    <citation type="submission" date="2020-11" db="EMBL/GenBank/DDBJ databases">
        <authorList>
            <consortium name="DOE Joint Genome Institute"/>
            <person name="Ahrendt S."/>
            <person name="Riley R."/>
            <person name="Andreopoulos W."/>
            <person name="LaButti K."/>
            <person name="Pangilinan J."/>
            <person name="Ruiz-duenas F.J."/>
            <person name="Barrasa J.M."/>
            <person name="Sanchez-Garcia M."/>
            <person name="Camarero S."/>
            <person name="Miyauchi S."/>
            <person name="Serrano A."/>
            <person name="Linde D."/>
            <person name="Babiker R."/>
            <person name="Drula E."/>
            <person name="Ayuso-Fernandez I."/>
            <person name="Pacheco R."/>
            <person name="Padilla G."/>
            <person name="Ferreira P."/>
            <person name="Barriuso J."/>
            <person name="Kellner H."/>
            <person name="Castanera R."/>
            <person name="Alfaro M."/>
            <person name="Ramirez L."/>
            <person name="Pisabarro A.G."/>
            <person name="Kuo A."/>
            <person name="Tritt A."/>
            <person name="Lipzen A."/>
            <person name="He G."/>
            <person name="Yan M."/>
            <person name="Ng V."/>
            <person name="Cullen D."/>
            <person name="Martin F."/>
            <person name="Rosso M.-N."/>
            <person name="Henrissat B."/>
            <person name="Hibbett D."/>
            <person name="Martinez A.T."/>
            <person name="Grigoriev I.V."/>
        </authorList>
    </citation>
    <scope>NUCLEOTIDE SEQUENCE</scope>
    <source>
        <strain evidence="3">AH 44721</strain>
    </source>
</reference>
<gene>
    <name evidence="3" type="ORF">CPB84DRAFT_1674025</name>
</gene>